<sequence>MGAKPQLQLRTPLSRRDGTCETAIRVARGPPSAASYVSPECGTSAGRSGDSPSTMGRWAPPRSNGRRPGPTGSATLDIWGVFPVPGERDKYEYSSEHRCIDGEMRVWVRGGEEAKTGGHLGDETRRDKRWVSRDNRDKAVDGTKGYSTALHCTAHPGPP</sequence>
<comment type="caution">
    <text evidence="2">The sequence shown here is derived from an EMBL/GenBank/DDBJ whole genome shotgun (WGS) entry which is preliminary data.</text>
</comment>
<dbReference type="EMBL" id="LKCW01000243">
    <property type="protein sequence ID" value="KPM35596.1"/>
    <property type="molecule type" value="Genomic_DNA"/>
</dbReference>
<evidence type="ECO:0000256" key="1">
    <source>
        <dbReference type="SAM" id="MobiDB-lite"/>
    </source>
</evidence>
<keyword evidence="3" id="KW-1185">Reference proteome</keyword>
<gene>
    <name evidence="2" type="ORF">AK830_g10966</name>
</gene>
<feature type="region of interest" description="Disordered" evidence="1">
    <location>
        <begin position="29"/>
        <end position="78"/>
    </location>
</feature>
<evidence type="ECO:0000313" key="2">
    <source>
        <dbReference type="EMBL" id="KPM35596.1"/>
    </source>
</evidence>
<dbReference type="AlphaFoldDB" id="A0A0N8H5A1"/>
<proteinExistence type="predicted"/>
<organism evidence="2 3">
    <name type="scientific">Neonectria ditissima</name>
    <dbReference type="NCBI Taxonomy" id="78410"/>
    <lineage>
        <taxon>Eukaryota</taxon>
        <taxon>Fungi</taxon>
        <taxon>Dikarya</taxon>
        <taxon>Ascomycota</taxon>
        <taxon>Pezizomycotina</taxon>
        <taxon>Sordariomycetes</taxon>
        <taxon>Hypocreomycetidae</taxon>
        <taxon>Hypocreales</taxon>
        <taxon>Nectriaceae</taxon>
        <taxon>Neonectria</taxon>
    </lineage>
</organism>
<feature type="compositionally biased region" description="Basic and acidic residues" evidence="1">
    <location>
        <begin position="111"/>
        <end position="141"/>
    </location>
</feature>
<feature type="region of interest" description="Disordered" evidence="1">
    <location>
        <begin position="111"/>
        <end position="159"/>
    </location>
</feature>
<name>A0A0N8H5A1_9HYPO</name>
<reference evidence="2 3" key="1">
    <citation type="submission" date="2015-09" db="EMBL/GenBank/DDBJ databases">
        <title>Draft genome of a European isolate of the apple canker pathogen Neonectria ditissima.</title>
        <authorList>
            <person name="Gomez-Cortecero A."/>
            <person name="Harrison R.J."/>
            <person name="Armitage A.D."/>
        </authorList>
    </citation>
    <scope>NUCLEOTIDE SEQUENCE [LARGE SCALE GENOMIC DNA]</scope>
    <source>
        <strain evidence="2 3">R09/05</strain>
    </source>
</reference>
<protein>
    <submittedName>
        <fullName evidence="2">Uncharacterized protein</fullName>
    </submittedName>
</protein>
<evidence type="ECO:0000313" key="3">
    <source>
        <dbReference type="Proteomes" id="UP000050424"/>
    </source>
</evidence>
<dbReference type="Proteomes" id="UP000050424">
    <property type="component" value="Unassembled WGS sequence"/>
</dbReference>
<accession>A0A0N8H5A1</accession>